<evidence type="ECO:0000256" key="1">
    <source>
        <dbReference type="SAM" id="MobiDB-lite"/>
    </source>
</evidence>
<dbReference type="FunFam" id="3.40.50.1820:FF:000036">
    <property type="entry name" value="Alpha/beta-Hydrolases superfamily protein"/>
    <property type="match status" value="1"/>
</dbReference>
<feature type="domain" description="Serine aminopeptidase S33" evidence="2">
    <location>
        <begin position="33"/>
        <end position="270"/>
    </location>
</feature>
<evidence type="ECO:0000313" key="3">
    <source>
        <dbReference type="EMBL" id="KZM97406.1"/>
    </source>
</evidence>
<evidence type="ECO:0000313" key="4">
    <source>
        <dbReference type="EMBL" id="WOG96226.1"/>
    </source>
</evidence>
<keyword evidence="5" id="KW-1185">Reference proteome</keyword>
<dbReference type="GO" id="GO:0016787">
    <property type="term" value="F:hydrolase activity"/>
    <property type="evidence" value="ECO:0007669"/>
    <property type="project" value="UniProtKB-ARBA"/>
</dbReference>
<dbReference type="InterPro" id="IPR000073">
    <property type="entry name" value="AB_hydrolase_1"/>
</dbReference>
<feature type="region of interest" description="Disordered" evidence="1">
    <location>
        <begin position="303"/>
        <end position="323"/>
    </location>
</feature>
<protein>
    <recommendedName>
        <fullName evidence="2">Serine aminopeptidase S33 domain-containing protein</fullName>
    </recommendedName>
</protein>
<dbReference type="Gramene" id="KZM97406">
    <property type="protein sequence ID" value="KZM97406"/>
    <property type="gene ID" value="DCAR_015232"/>
</dbReference>
<gene>
    <name evidence="3" type="ORF">DCAR_015232</name>
    <name evidence="4" type="ORF">DCAR_0415559</name>
</gene>
<name>A0A165WF86_DAUCS</name>
<dbReference type="InterPro" id="IPR051044">
    <property type="entry name" value="MAG_DAG_Lipase"/>
</dbReference>
<dbReference type="AlphaFoldDB" id="A0A165WF86"/>
<sequence length="323" mass="36301">MAKVAPDVTYEEEYILNARGFKLFTCRWLPNGEPKALVFLCHGYAMDCSISMRGAAHRLVKAGFAVYGIDYEGHGKSSGLQGFFSNFDDLVVDCSDYFSSICEKRENSNKLRFLLGESMGGAMVLLVHRKLPNFWDGAVLIAPMCKIADDLKPNQMVVSVLTQLARVIPSWRIIPTNDIIDAAFRDPAVRKEIRANPYCYKGRPRLQTGYQLMLTSMDIEKNLEQVSVPFLVVHGEADTVTDPAVSKLLYETASSTDKTIKLYPGMWHSLSYGELPENLDIVFTDVISWLDDRVASGYERLEKEGKRENDPLEAKYSSKELVA</sequence>
<dbReference type="Pfam" id="PF12146">
    <property type="entry name" value="Hydrolase_4"/>
    <property type="match status" value="1"/>
</dbReference>
<dbReference type="OMA" id="HPMVISV"/>
<dbReference type="STRING" id="79200.A0A165WF86"/>
<dbReference type="SUPFAM" id="SSF53474">
    <property type="entry name" value="alpha/beta-Hydrolases"/>
    <property type="match status" value="1"/>
</dbReference>
<dbReference type="PRINTS" id="PR00111">
    <property type="entry name" value="ABHYDROLASE"/>
</dbReference>
<dbReference type="Proteomes" id="UP000077755">
    <property type="component" value="Chromosome 4"/>
</dbReference>
<organism evidence="3">
    <name type="scientific">Daucus carota subsp. sativus</name>
    <name type="common">Carrot</name>
    <dbReference type="NCBI Taxonomy" id="79200"/>
    <lineage>
        <taxon>Eukaryota</taxon>
        <taxon>Viridiplantae</taxon>
        <taxon>Streptophyta</taxon>
        <taxon>Embryophyta</taxon>
        <taxon>Tracheophyta</taxon>
        <taxon>Spermatophyta</taxon>
        <taxon>Magnoliopsida</taxon>
        <taxon>eudicotyledons</taxon>
        <taxon>Gunneridae</taxon>
        <taxon>Pentapetalae</taxon>
        <taxon>asterids</taxon>
        <taxon>campanulids</taxon>
        <taxon>Apiales</taxon>
        <taxon>Apiaceae</taxon>
        <taxon>Apioideae</taxon>
        <taxon>Scandiceae</taxon>
        <taxon>Daucinae</taxon>
        <taxon>Daucus</taxon>
        <taxon>Daucus sect. Daucus</taxon>
    </lineage>
</organism>
<evidence type="ECO:0000259" key="2">
    <source>
        <dbReference type="Pfam" id="PF12146"/>
    </source>
</evidence>
<evidence type="ECO:0000313" key="5">
    <source>
        <dbReference type="Proteomes" id="UP000077755"/>
    </source>
</evidence>
<reference evidence="4" key="2">
    <citation type="submission" date="2022-03" db="EMBL/GenBank/DDBJ databases">
        <title>Draft title - Genomic analysis of global carrot germplasm unveils the trajectory of domestication and the origin of high carotenoid orange carrot.</title>
        <authorList>
            <person name="Iorizzo M."/>
            <person name="Ellison S."/>
            <person name="Senalik D."/>
            <person name="Macko-Podgorni A."/>
            <person name="Grzebelus D."/>
            <person name="Bostan H."/>
            <person name="Rolling W."/>
            <person name="Curaba J."/>
            <person name="Simon P."/>
        </authorList>
    </citation>
    <scope>NUCLEOTIDE SEQUENCE</scope>
    <source>
        <tissue evidence="4">Leaf</tissue>
    </source>
</reference>
<reference evidence="3" key="1">
    <citation type="journal article" date="2016" name="Nat. Genet.">
        <title>A high-quality carrot genome assembly provides new insights into carotenoid accumulation and asterid genome evolution.</title>
        <authorList>
            <person name="Iorizzo M."/>
            <person name="Ellison S."/>
            <person name="Senalik D."/>
            <person name="Zeng P."/>
            <person name="Satapoomin P."/>
            <person name="Huang J."/>
            <person name="Bowman M."/>
            <person name="Iovene M."/>
            <person name="Sanseverino W."/>
            <person name="Cavagnaro P."/>
            <person name="Yildiz M."/>
            <person name="Macko-Podgorni A."/>
            <person name="Moranska E."/>
            <person name="Grzebelus E."/>
            <person name="Grzebelus D."/>
            <person name="Ashrafi H."/>
            <person name="Zheng Z."/>
            <person name="Cheng S."/>
            <person name="Spooner D."/>
            <person name="Van Deynze A."/>
            <person name="Simon P."/>
        </authorList>
    </citation>
    <scope>NUCLEOTIDE SEQUENCE [LARGE SCALE GENOMIC DNA]</scope>
    <source>
        <tissue evidence="3">Leaf</tissue>
    </source>
</reference>
<dbReference type="EMBL" id="LNRQ01000004">
    <property type="protein sequence ID" value="KZM97406.1"/>
    <property type="molecule type" value="Genomic_DNA"/>
</dbReference>
<dbReference type="InterPro" id="IPR029058">
    <property type="entry name" value="AB_hydrolase_fold"/>
</dbReference>
<dbReference type="OrthoDB" id="2498029at2759"/>
<dbReference type="PANTHER" id="PTHR11614">
    <property type="entry name" value="PHOSPHOLIPASE-RELATED"/>
    <property type="match status" value="1"/>
</dbReference>
<dbReference type="EMBL" id="CP093346">
    <property type="protein sequence ID" value="WOG96226.1"/>
    <property type="molecule type" value="Genomic_DNA"/>
</dbReference>
<proteinExistence type="predicted"/>
<dbReference type="Gene3D" id="3.40.50.1820">
    <property type="entry name" value="alpha/beta hydrolase"/>
    <property type="match status" value="1"/>
</dbReference>
<accession>A0A165WF86</accession>
<dbReference type="KEGG" id="dcr:108216501"/>
<dbReference type="InterPro" id="IPR022742">
    <property type="entry name" value="Hydrolase_4"/>
</dbReference>